<organism evidence="2 3">
    <name type="scientific">Fusarium oxysporum f. sp. narcissi</name>
    <dbReference type="NCBI Taxonomy" id="451672"/>
    <lineage>
        <taxon>Eukaryota</taxon>
        <taxon>Fungi</taxon>
        <taxon>Dikarya</taxon>
        <taxon>Ascomycota</taxon>
        <taxon>Pezizomycotina</taxon>
        <taxon>Sordariomycetes</taxon>
        <taxon>Hypocreomycetidae</taxon>
        <taxon>Hypocreales</taxon>
        <taxon>Nectriaceae</taxon>
        <taxon>Fusarium</taxon>
        <taxon>Fusarium oxysporum species complex</taxon>
    </lineage>
</organism>
<name>A0A4Q2V170_FUSOX</name>
<feature type="signal peptide" evidence="1">
    <location>
        <begin position="1"/>
        <end position="20"/>
    </location>
</feature>
<evidence type="ECO:0000313" key="2">
    <source>
        <dbReference type="EMBL" id="RYC78499.1"/>
    </source>
</evidence>
<dbReference type="EMBL" id="MQTW01001105">
    <property type="protein sequence ID" value="RYC78499.1"/>
    <property type="molecule type" value="Genomic_DNA"/>
</dbReference>
<protein>
    <submittedName>
        <fullName evidence="2">Uncharacterized protein</fullName>
    </submittedName>
</protein>
<evidence type="ECO:0000313" key="3">
    <source>
        <dbReference type="Proteomes" id="UP000290540"/>
    </source>
</evidence>
<gene>
    <name evidence="2" type="ORF">BFJ63_vAg18627</name>
</gene>
<reference evidence="2 3" key="1">
    <citation type="submission" date="2016-12" db="EMBL/GenBank/DDBJ databases">
        <title>Draft genome sequence of Fusarium oxysporum causing rot on Narcissus.</title>
        <authorList>
            <person name="Armitage A.D."/>
            <person name="Taylor A."/>
            <person name="Clarkson J.P."/>
            <person name="Harrison R.J."/>
            <person name="Jackson A.C."/>
        </authorList>
    </citation>
    <scope>NUCLEOTIDE SEQUENCE [LARGE SCALE GENOMIC DNA]</scope>
    <source>
        <strain evidence="2 3">N139</strain>
    </source>
</reference>
<comment type="caution">
    <text evidence="2">The sequence shown here is derived from an EMBL/GenBank/DDBJ whole genome shotgun (WGS) entry which is preliminary data.</text>
</comment>
<accession>A0A4Q2V170</accession>
<evidence type="ECO:0000256" key="1">
    <source>
        <dbReference type="SAM" id="SignalP"/>
    </source>
</evidence>
<keyword evidence="1" id="KW-0732">Signal</keyword>
<dbReference type="Proteomes" id="UP000290540">
    <property type="component" value="Unassembled WGS sequence"/>
</dbReference>
<proteinExistence type="predicted"/>
<sequence length="147" mass="16291">MMARMLVLCSLLLLAELSSCSKPESCGRAIVDSFSSLTFAGIEFSEDQYLSMCQNELRVISIYSSMRRFCDRKEINAGLAYFNGQCGPNTGEAVASWNIISNISTAQTRKWPKLQYSDLNSGKNYTSPVLLSDRLFKNALKSVVCSS</sequence>
<feature type="chain" id="PRO_5020850528" evidence="1">
    <location>
        <begin position="21"/>
        <end position="147"/>
    </location>
</feature>
<dbReference type="AlphaFoldDB" id="A0A4Q2V170"/>